<accession>A0A0E9NJZ7</accession>
<name>A0A0E9NJZ7_SAICN</name>
<proteinExistence type="predicted"/>
<keyword evidence="2" id="KW-1185">Reference proteome</keyword>
<reference evidence="1 2" key="2">
    <citation type="journal article" date="2014" name="J. Gen. Appl. Microbiol.">
        <title>The early diverging ascomycetous budding yeast Saitoella complicata has three histone deacetylases belonging to the Clr6, Hos2, and Rpd3 lineages.</title>
        <authorList>
            <person name="Nishida H."/>
            <person name="Matsumoto T."/>
            <person name="Kondo S."/>
            <person name="Hamamoto M."/>
            <person name="Yoshikawa H."/>
        </authorList>
    </citation>
    <scope>NUCLEOTIDE SEQUENCE [LARGE SCALE GENOMIC DNA]</scope>
    <source>
        <strain evidence="1 2">NRRL Y-17804</strain>
    </source>
</reference>
<organism evidence="1 2">
    <name type="scientific">Saitoella complicata (strain BCRC 22490 / CBS 7301 / JCM 7358 / NBRC 10748 / NRRL Y-17804)</name>
    <dbReference type="NCBI Taxonomy" id="698492"/>
    <lineage>
        <taxon>Eukaryota</taxon>
        <taxon>Fungi</taxon>
        <taxon>Dikarya</taxon>
        <taxon>Ascomycota</taxon>
        <taxon>Taphrinomycotina</taxon>
        <taxon>Taphrinomycotina incertae sedis</taxon>
        <taxon>Saitoella</taxon>
    </lineage>
</organism>
<gene>
    <name evidence="1" type="ORF">G7K_4141-t1</name>
</gene>
<reference evidence="1 2" key="3">
    <citation type="journal article" date="2015" name="Genome Announc.">
        <title>Draft Genome Sequence of the Archiascomycetous Yeast Saitoella complicata.</title>
        <authorList>
            <person name="Yamauchi K."/>
            <person name="Kondo S."/>
            <person name="Hamamoto M."/>
            <person name="Takahashi Y."/>
            <person name="Ogura Y."/>
            <person name="Hayashi T."/>
            <person name="Nishida H."/>
        </authorList>
    </citation>
    <scope>NUCLEOTIDE SEQUENCE [LARGE SCALE GENOMIC DNA]</scope>
    <source>
        <strain evidence="1 2">NRRL Y-17804</strain>
    </source>
</reference>
<dbReference type="Proteomes" id="UP000033140">
    <property type="component" value="Unassembled WGS sequence"/>
</dbReference>
<protein>
    <submittedName>
        <fullName evidence="1">Uncharacterized protein</fullName>
    </submittedName>
</protein>
<reference evidence="1 2" key="1">
    <citation type="journal article" date="2011" name="J. Gen. Appl. Microbiol.">
        <title>Draft genome sequencing of the enigmatic yeast Saitoella complicata.</title>
        <authorList>
            <person name="Nishida H."/>
            <person name="Hamamoto M."/>
            <person name="Sugiyama J."/>
        </authorList>
    </citation>
    <scope>NUCLEOTIDE SEQUENCE [LARGE SCALE GENOMIC DNA]</scope>
    <source>
        <strain evidence="1 2">NRRL Y-17804</strain>
    </source>
</reference>
<sequence length="139" mass="15847">MLTIRLPFDKQPYAVHPEVSFRRHQPNNKLTVLRDHVTSLIFFDFLSSSPSKVKVKPILAAGPVRYRGPWPSPFGSEDELLRIAGRTRQTAQGQRITVLLSFSFDQRFRSLGLSTRLAGSSPYLSFGFREVPRVLRVYA</sequence>
<comment type="caution">
    <text evidence="1">The sequence shown here is derived from an EMBL/GenBank/DDBJ whole genome shotgun (WGS) entry which is preliminary data.</text>
</comment>
<dbReference type="AlphaFoldDB" id="A0A0E9NJZ7"/>
<evidence type="ECO:0000313" key="1">
    <source>
        <dbReference type="EMBL" id="GAO50006.1"/>
    </source>
</evidence>
<dbReference type="EMBL" id="BACD03000028">
    <property type="protein sequence ID" value="GAO50006.1"/>
    <property type="molecule type" value="Genomic_DNA"/>
</dbReference>
<evidence type="ECO:0000313" key="2">
    <source>
        <dbReference type="Proteomes" id="UP000033140"/>
    </source>
</evidence>